<dbReference type="PANTHER" id="PTHR34293:SF1">
    <property type="entry name" value="HTH-TYPE TRANSCRIPTIONAL REGULATOR TRMBL2"/>
    <property type="match status" value="1"/>
</dbReference>
<feature type="domain" description="HTH luxR-type" evidence="2">
    <location>
        <begin position="265"/>
        <end position="322"/>
    </location>
</feature>
<evidence type="ECO:0000256" key="1">
    <source>
        <dbReference type="SAM" id="Coils"/>
    </source>
</evidence>
<dbReference type="SUPFAM" id="SSF46894">
    <property type="entry name" value="C-terminal effector domain of the bipartite response regulators"/>
    <property type="match status" value="1"/>
</dbReference>
<sequence>MLAGLGLGAAESEFYRRFLTRPVSTAEGVGASLGLSAQEACVVAERLLSLGLLAGSPAGELRAVHPVLACHPLLERAERRLARQQKELELGRAAVDELAAEFGMETASSLTEAEVHRGAAAAWSFLERIAATASASVQCMAAAGAAPGVGETSDYTAIGELAAFAARRGVHVQLLLLESIDILPSLVDGAHTMAAAGVEIRTVPTLPVWVFIVDDEYVVTALDPADNQAGIMVARTQGAVAAAADLFIRHWRGAAPLAAPDHETPRDLMQKHRDLIALLADEVKDEAIARRLGVSPSTARRRIKDLCREFEVSTRTQLVVRACRMGLLD</sequence>
<evidence type="ECO:0000313" key="4">
    <source>
        <dbReference type="Proteomes" id="UP000582643"/>
    </source>
</evidence>
<dbReference type="GO" id="GO:0003677">
    <property type="term" value="F:DNA binding"/>
    <property type="evidence" value="ECO:0007669"/>
    <property type="project" value="UniProtKB-KW"/>
</dbReference>
<dbReference type="SUPFAM" id="SSF56024">
    <property type="entry name" value="Phospholipase D/nuclease"/>
    <property type="match status" value="1"/>
</dbReference>
<protein>
    <submittedName>
        <fullName evidence="3">DNA-binding CsgD family transcriptional regulator</fullName>
    </submittedName>
</protein>
<reference evidence="3 4" key="1">
    <citation type="submission" date="2020-08" db="EMBL/GenBank/DDBJ databases">
        <title>Genomic Encyclopedia of Type Strains, Phase III (KMG-III): the genomes of soil and plant-associated and newly described type strains.</title>
        <authorList>
            <person name="Whitman W."/>
        </authorList>
    </citation>
    <scope>NUCLEOTIDE SEQUENCE [LARGE SCALE GENOMIC DNA]</scope>
    <source>
        <strain evidence="3 4">SFB5A</strain>
    </source>
</reference>
<name>A0A7W7XD89_9ACTN</name>
<dbReference type="SMART" id="SM00421">
    <property type="entry name" value="HTH_LUXR"/>
    <property type="match status" value="1"/>
</dbReference>
<comment type="caution">
    <text evidence="3">The sequence shown here is derived from an EMBL/GenBank/DDBJ whole genome shotgun (WGS) entry which is preliminary data.</text>
</comment>
<accession>A0A7W7XD89</accession>
<evidence type="ECO:0000259" key="2">
    <source>
        <dbReference type="SMART" id="SM00421"/>
    </source>
</evidence>
<keyword evidence="4" id="KW-1185">Reference proteome</keyword>
<feature type="coiled-coil region" evidence="1">
    <location>
        <begin position="74"/>
        <end position="101"/>
    </location>
</feature>
<dbReference type="InterPro" id="IPR000792">
    <property type="entry name" value="Tscrpt_reg_LuxR_C"/>
</dbReference>
<organism evidence="3 4">
    <name type="scientific">Streptomyces nymphaeiformis</name>
    <dbReference type="NCBI Taxonomy" id="2663842"/>
    <lineage>
        <taxon>Bacteria</taxon>
        <taxon>Bacillati</taxon>
        <taxon>Actinomycetota</taxon>
        <taxon>Actinomycetes</taxon>
        <taxon>Kitasatosporales</taxon>
        <taxon>Streptomycetaceae</taxon>
        <taxon>Streptomyces</taxon>
    </lineage>
</organism>
<dbReference type="GO" id="GO:0006355">
    <property type="term" value="P:regulation of DNA-templated transcription"/>
    <property type="evidence" value="ECO:0007669"/>
    <property type="project" value="InterPro"/>
</dbReference>
<dbReference type="PANTHER" id="PTHR34293">
    <property type="entry name" value="HTH-TYPE TRANSCRIPTIONAL REGULATOR TRMBL2"/>
    <property type="match status" value="1"/>
</dbReference>
<keyword evidence="3" id="KW-0238">DNA-binding</keyword>
<dbReference type="InterPro" id="IPR036388">
    <property type="entry name" value="WH-like_DNA-bd_sf"/>
</dbReference>
<dbReference type="Proteomes" id="UP000582643">
    <property type="component" value="Unassembled WGS sequence"/>
</dbReference>
<gene>
    <name evidence="3" type="ORF">GGE06_004783</name>
</gene>
<dbReference type="InterPro" id="IPR051797">
    <property type="entry name" value="TrmB-like"/>
</dbReference>
<dbReference type="Gene3D" id="1.10.10.10">
    <property type="entry name" value="Winged helix-like DNA-binding domain superfamily/Winged helix DNA-binding domain"/>
    <property type="match status" value="1"/>
</dbReference>
<keyword evidence="1" id="KW-0175">Coiled coil</keyword>
<dbReference type="RefSeq" id="WP_184931644.1">
    <property type="nucleotide sequence ID" value="NZ_JACHJY010000007.1"/>
</dbReference>
<proteinExistence type="predicted"/>
<dbReference type="InterPro" id="IPR016032">
    <property type="entry name" value="Sig_transdc_resp-reg_C-effctor"/>
</dbReference>
<dbReference type="EMBL" id="JACHJY010000007">
    <property type="protein sequence ID" value="MBB4983837.1"/>
    <property type="molecule type" value="Genomic_DNA"/>
</dbReference>
<dbReference type="AlphaFoldDB" id="A0A7W7XD89"/>
<evidence type="ECO:0000313" key="3">
    <source>
        <dbReference type="EMBL" id="MBB4983837.1"/>
    </source>
</evidence>